<feature type="binding site" evidence="3">
    <location>
        <begin position="94"/>
        <end position="97"/>
    </location>
    <ligand>
        <name>substrate</name>
    </ligand>
</feature>
<reference evidence="4 5" key="1">
    <citation type="submission" date="2018-12" db="EMBL/GenBank/DDBJ databases">
        <title>Bacillus ochoae sp. nov., Paenibacillus whitsoniae sp. nov., Paenibacillus spiritus sp. nov. Isolated from the Mars Exploration Rover during spacecraft assembly.</title>
        <authorList>
            <person name="Seuylemezian A."/>
            <person name="Vaishampayan P."/>
        </authorList>
    </citation>
    <scope>NUCLEOTIDE SEQUENCE [LARGE SCALE GENOMIC DNA]</scope>
    <source>
        <strain evidence="4 5">MER 54</strain>
    </source>
</reference>
<feature type="binding site" evidence="3">
    <location>
        <position position="121"/>
    </location>
    <ligand>
        <name>substrate</name>
    </ligand>
</feature>
<gene>
    <name evidence="3 4" type="primary">rpiA</name>
    <name evidence="4" type="ORF">EJQ19_02460</name>
</gene>
<dbReference type="CDD" id="cd01398">
    <property type="entry name" value="RPI_A"/>
    <property type="match status" value="1"/>
</dbReference>
<dbReference type="Pfam" id="PF06026">
    <property type="entry name" value="Rib_5-P_isom_A"/>
    <property type="match status" value="1"/>
</dbReference>
<comment type="pathway">
    <text evidence="3">Carbohydrate degradation; pentose phosphate pathway; D-ribose 5-phosphate from D-ribulose 5-phosphate (non-oxidative stage): step 1/1.</text>
</comment>
<feature type="binding site" evidence="3">
    <location>
        <begin position="26"/>
        <end position="29"/>
    </location>
    <ligand>
        <name>substrate</name>
    </ligand>
</feature>
<dbReference type="EC" id="5.3.1.6" evidence="3"/>
<dbReference type="SUPFAM" id="SSF75445">
    <property type="entry name" value="D-ribose-5-phosphate isomerase (RpiA), lid domain"/>
    <property type="match status" value="1"/>
</dbReference>
<dbReference type="PANTHER" id="PTHR11934:SF0">
    <property type="entry name" value="RIBOSE-5-PHOSPHATE ISOMERASE"/>
    <property type="match status" value="1"/>
</dbReference>
<comment type="similarity">
    <text evidence="3">Belongs to the ribose 5-phosphate isomerase family.</text>
</comment>
<dbReference type="GO" id="GO:0005829">
    <property type="term" value="C:cytosol"/>
    <property type="evidence" value="ECO:0007669"/>
    <property type="project" value="TreeGrafter"/>
</dbReference>
<dbReference type="NCBIfam" id="TIGR00021">
    <property type="entry name" value="rpiA"/>
    <property type="match status" value="1"/>
</dbReference>
<dbReference type="GO" id="GO:0004751">
    <property type="term" value="F:ribose-5-phosphate isomerase activity"/>
    <property type="evidence" value="ECO:0007669"/>
    <property type="project" value="UniProtKB-UniRule"/>
</dbReference>
<accession>A0A430JJW6</accession>
<dbReference type="Gene3D" id="3.40.50.1360">
    <property type="match status" value="1"/>
</dbReference>
<evidence type="ECO:0000256" key="3">
    <source>
        <dbReference type="HAMAP-Rule" id="MF_00170"/>
    </source>
</evidence>
<dbReference type="UniPathway" id="UPA00115">
    <property type="reaction ID" value="UER00412"/>
</dbReference>
<dbReference type="GO" id="GO:0009052">
    <property type="term" value="P:pentose-phosphate shunt, non-oxidative branch"/>
    <property type="evidence" value="ECO:0007669"/>
    <property type="project" value="UniProtKB-UniRule"/>
</dbReference>
<proteinExistence type="inferred from homology"/>
<comment type="function">
    <text evidence="3">Catalyzes the reversible conversion of ribose-5-phosphate to ribulose 5-phosphate.</text>
</comment>
<dbReference type="FunFam" id="3.40.50.1360:FF:000001">
    <property type="entry name" value="Ribose-5-phosphate isomerase A"/>
    <property type="match status" value="1"/>
</dbReference>
<dbReference type="InterPro" id="IPR004788">
    <property type="entry name" value="Ribose5P_isomerase_type_A"/>
</dbReference>
<feature type="binding site" evidence="3">
    <location>
        <begin position="81"/>
        <end position="84"/>
    </location>
    <ligand>
        <name>substrate</name>
    </ligand>
</feature>
<dbReference type="InterPro" id="IPR020672">
    <property type="entry name" value="Ribose5P_isomerase_typA_subgr"/>
</dbReference>
<protein>
    <recommendedName>
        <fullName evidence="3">Ribose-5-phosphate isomerase A</fullName>
        <ecNumber evidence="3">5.3.1.6</ecNumber>
    </recommendedName>
    <alternativeName>
        <fullName evidence="3">Phosphoriboisomerase A</fullName>
        <shortName evidence="3">PRI</shortName>
    </alternativeName>
</protein>
<dbReference type="RefSeq" id="WP_126139620.1">
    <property type="nucleotide sequence ID" value="NZ_RXHU01000010.1"/>
</dbReference>
<evidence type="ECO:0000313" key="5">
    <source>
        <dbReference type="Proteomes" id="UP000276128"/>
    </source>
</evidence>
<keyword evidence="5" id="KW-1185">Reference proteome</keyword>
<evidence type="ECO:0000313" key="4">
    <source>
        <dbReference type="EMBL" id="RTE11354.1"/>
    </source>
</evidence>
<comment type="subunit">
    <text evidence="3">Homodimer.</text>
</comment>
<dbReference type="Proteomes" id="UP000276128">
    <property type="component" value="Unassembled WGS sequence"/>
</dbReference>
<dbReference type="GO" id="GO:0006014">
    <property type="term" value="P:D-ribose metabolic process"/>
    <property type="evidence" value="ECO:0007669"/>
    <property type="project" value="TreeGrafter"/>
</dbReference>
<keyword evidence="2 3" id="KW-0413">Isomerase</keyword>
<comment type="caution">
    <text evidence="4">The sequence shown here is derived from an EMBL/GenBank/DDBJ whole genome shotgun (WGS) entry which is preliminary data.</text>
</comment>
<dbReference type="SUPFAM" id="SSF100950">
    <property type="entry name" value="NagB/RpiA/CoA transferase-like"/>
    <property type="match status" value="1"/>
</dbReference>
<dbReference type="AlphaFoldDB" id="A0A430JJW6"/>
<dbReference type="OrthoDB" id="5870696at2"/>
<dbReference type="HAMAP" id="MF_00170">
    <property type="entry name" value="Rib_5P_isom_A"/>
    <property type="match status" value="1"/>
</dbReference>
<feature type="active site" description="Proton acceptor" evidence="3">
    <location>
        <position position="103"/>
    </location>
</feature>
<dbReference type="InterPro" id="IPR037171">
    <property type="entry name" value="NagB/RpiA_transferase-like"/>
</dbReference>
<dbReference type="NCBIfam" id="NF001924">
    <property type="entry name" value="PRK00702.1"/>
    <property type="match status" value="1"/>
</dbReference>
<dbReference type="PANTHER" id="PTHR11934">
    <property type="entry name" value="RIBOSE-5-PHOSPHATE ISOMERASE"/>
    <property type="match status" value="1"/>
</dbReference>
<sequence>MEAKKAAAELAVERSVQDGMIVGLGTGSTAYWAIQKLGELVRQGLRIQTVATSVASEELARSLGIPQLVTADITEIDVTIDGADEVDPQWNLMKGGGGALLREKIVACASRKLVIVVDEGKLVQQLGAFPLPVEIVKFGWELTLRKLRAMGCEPALRLAADGQPVVTDNGNYLLHCRFGAIAQPAELQAALQGTPGVVESGLFIGLAREVIVGYTGGKAVSLVRA</sequence>
<dbReference type="Gene3D" id="3.30.70.260">
    <property type="match status" value="1"/>
</dbReference>
<dbReference type="EMBL" id="RXHU01000010">
    <property type="protein sequence ID" value="RTE11354.1"/>
    <property type="molecule type" value="Genomic_DNA"/>
</dbReference>
<evidence type="ECO:0000256" key="1">
    <source>
        <dbReference type="ARBA" id="ARBA00001713"/>
    </source>
</evidence>
<organism evidence="4 5">
    <name type="scientific">Paenibacillus whitsoniae</name>
    <dbReference type="NCBI Taxonomy" id="2496558"/>
    <lineage>
        <taxon>Bacteria</taxon>
        <taxon>Bacillati</taxon>
        <taxon>Bacillota</taxon>
        <taxon>Bacilli</taxon>
        <taxon>Bacillales</taxon>
        <taxon>Paenibacillaceae</taxon>
        <taxon>Paenibacillus</taxon>
    </lineage>
</organism>
<evidence type="ECO:0000256" key="2">
    <source>
        <dbReference type="ARBA" id="ARBA00023235"/>
    </source>
</evidence>
<name>A0A430JJW6_9BACL</name>
<comment type="catalytic activity">
    <reaction evidence="1 3">
        <text>aldehydo-D-ribose 5-phosphate = D-ribulose 5-phosphate</text>
        <dbReference type="Rhea" id="RHEA:14657"/>
        <dbReference type="ChEBI" id="CHEBI:58121"/>
        <dbReference type="ChEBI" id="CHEBI:58273"/>
        <dbReference type="EC" id="5.3.1.6"/>
    </reaction>
</comment>